<sequence length="495" mass="55971">MKNQEINSIVIVGRGITAVTVASAIAKSMPQIKITLIGADDEQSAALSMLPQIHEFHRLLGIDEKALMQATQATFKLATIYQDWNKPGHSYTQPLGPHGAATEFVGFHHFATKMHQSGDNTAYSEYALSAVAAENNRFMHPQSDPNSIFSTMAYSLHIDATAYKQYLLNHVLQDKAHFKTENIVDVSLDENNGFINSVTLEKGENLKADLFIDCSGNAASLIEKVMGVGREDWSCWLPANRVLSTTIKSKGEVMPYTQVAGKTKGWFRHVPLLNTIVREFVYNSDEVSLAEAKNIITTGLSPNTFSEPSLRELHSGQRQQHWSKNCIAFGSAAADFEALEMSNLQWVQVAVQRFINLFPDQSCHPALVNEYNRLTQLELDNIRDYNLLHYLSVTKQESMMWNQWRQQPLPDSLKHKTALFSIHGQSASYELETFLEGSRASTFLGLGMWPDKYDPFLDSFDIEDLKQRFDYMRAAIRDTVIKMPSHRLYLEKYCE</sequence>
<dbReference type="InterPro" id="IPR033856">
    <property type="entry name" value="Trp_halogen"/>
</dbReference>
<comment type="caution">
    <text evidence="2">The sequence shown here is derived from an EMBL/GenBank/DDBJ whole genome shotgun (WGS) entry which is preliminary data.</text>
</comment>
<evidence type="ECO:0000313" key="2">
    <source>
        <dbReference type="EMBL" id="TDR23473.1"/>
    </source>
</evidence>
<protein>
    <submittedName>
        <fullName evidence="2">Tryptophan halogenase</fullName>
    </submittedName>
</protein>
<dbReference type="Pfam" id="PF04820">
    <property type="entry name" value="Trp_halogenase"/>
    <property type="match status" value="1"/>
</dbReference>
<evidence type="ECO:0000313" key="3">
    <source>
        <dbReference type="Proteomes" id="UP000295724"/>
    </source>
</evidence>
<dbReference type="SUPFAM" id="SSF51905">
    <property type="entry name" value="FAD/NAD(P)-binding domain"/>
    <property type="match status" value="1"/>
</dbReference>
<gene>
    <name evidence="2" type="ORF">C8D91_0334</name>
</gene>
<dbReference type="InterPro" id="IPR036188">
    <property type="entry name" value="FAD/NAD-bd_sf"/>
</dbReference>
<reference evidence="2 3" key="1">
    <citation type="submission" date="2019-03" db="EMBL/GenBank/DDBJ databases">
        <title>Genomic Encyclopedia of Type Strains, Phase IV (KMG-IV): sequencing the most valuable type-strain genomes for metagenomic binning, comparative biology and taxonomic classification.</title>
        <authorList>
            <person name="Goeker M."/>
        </authorList>
    </citation>
    <scope>NUCLEOTIDE SEQUENCE [LARGE SCALE GENOMIC DNA]</scope>
    <source>
        <strain evidence="2 3">DSM 25488</strain>
    </source>
</reference>
<dbReference type="EMBL" id="SNZB01000001">
    <property type="protein sequence ID" value="TDR23473.1"/>
    <property type="molecule type" value="Genomic_DNA"/>
</dbReference>
<accession>A0A4R6Y049</accession>
<keyword evidence="3" id="KW-1185">Reference proteome</keyword>
<dbReference type="AlphaFoldDB" id="A0A4R6Y049"/>
<dbReference type="GO" id="GO:0004497">
    <property type="term" value="F:monooxygenase activity"/>
    <property type="evidence" value="ECO:0007669"/>
    <property type="project" value="InterPro"/>
</dbReference>
<dbReference type="InterPro" id="IPR050816">
    <property type="entry name" value="Flavin-dep_Halogenase_NPB"/>
</dbReference>
<dbReference type="PANTHER" id="PTHR43747:SF4">
    <property type="entry name" value="FLAVIN-DEPENDENT TRYPTOPHAN HALOGENASE"/>
    <property type="match status" value="1"/>
</dbReference>
<dbReference type="InterPro" id="IPR006905">
    <property type="entry name" value="Flavin_halogenase"/>
</dbReference>
<organism evidence="2 3">
    <name type="scientific">Marinicella litoralis</name>
    <dbReference type="NCBI Taxonomy" id="644220"/>
    <lineage>
        <taxon>Bacteria</taxon>
        <taxon>Pseudomonadati</taxon>
        <taxon>Pseudomonadota</taxon>
        <taxon>Gammaproteobacteria</taxon>
        <taxon>Lysobacterales</taxon>
        <taxon>Marinicellaceae</taxon>
        <taxon>Marinicella</taxon>
    </lineage>
</organism>
<dbReference type="Proteomes" id="UP000295724">
    <property type="component" value="Unassembled WGS sequence"/>
</dbReference>
<dbReference type="Gene3D" id="3.50.50.60">
    <property type="entry name" value="FAD/NAD(P)-binding domain"/>
    <property type="match status" value="1"/>
</dbReference>
<dbReference type="PANTHER" id="PTHR43747">
    <property type="entry name" value="FAD-BINDING PROTEIN"/>
    <property type="match status" value="1"/>
</dbReference>
<feature type="binding site" evidence="1">
    <location>
        <position position="340"/>
    </location>
    <ligand>
        <name>L-tryptophan</name>
        <dbReference type="ChEBI" id="CHEBI:57912"/>
    </ligand>
</feature>
<name>A0A4R6Y049_9GAMM</name>
<proteinExistence type="predicted"/>
<evidence type="ECO:0000256" key="1">
    <source>
        <dbReference type="PIRSR" id="PIRSR011396-2"/>
    </source>
</evidence>
<dbReference type="RefSeq" id="WP_099017888.1">
    <property type="nucleotide sequence ID" value="NZ_NIHB01000001.1"/>
</dbReference>
<dbReference type="PIRSF" id="PIRSF011396">
    <property type="entry name" value="Trp_halogenase"/>
    <property type="match status" value="1"/>
</dbReference>